<evidence type="ECO:0000313" key="3">
    <source>
        <dbReference type="Proteomes" id="UP001149822"/>
    </source>
</evidence>
<protein>
    <submittedName>
        <fullName evidence="2">Uncharacterized protein</fullName>
    </submittedName>
</protein>
<evidence type="ECO:0000256" key="1">
    <source>
        <dbReference type="SAM" id="MobiDB-lite"/>
    </source>
</evidence>
<feature type="region of interest" description="Disordered" evidence="1">
    <location>
        <begin position="29"/>
        <end position="52"/>
    </location>
</feature>
<gene>
    <name evidence="2" type="ORF">OU682_15950</name>
</gene>
<evidence type="ECO:0000313" key="2">
    <source>
        <dbReference type="EMBL" id="MCZ0963111.1"/>
    </source>
</evidence>
<reference evidence="2" key="1">
    <citation type="submission" date="2022-12" db="EMBL/GenBank/DDBJ databases">
        <title>Paracoccus sp. EF6 isolated from a lake water.</title>
        <authorList>
            <person name="Liu H."/>
        </authorList>
    </citation>
    <scope>NUCLEOTIDE SEQUENCE</scope>
    <source>
        <strain evidence="2">EF6</strain>
    </source>
</reference>
<keyword evidence="3" id="KW-1185">Reference proteome</keyword>
<feature type="compositionally biased region" description="Basic and acidic residues" evidence="1">
    <location>
        <begin position="29"/>
        <end position="49"/>
    </location>
</feature>
<dbReference type="EMBL" id="JAPTYD010000028">
    <property type="protein sequence ID" value="MCZ0963111.1"/>
    <property type="molecule type" value="Genomic_DNA"/>
</dbReference>
<proteinExistence type="predicted"/>
<sequence>MSRKIAGLDALDDFEPVQKVQGRVVERAVAPDDRWPSREPRPENTREAEGALSIKGPARIIDRFKQKTNNGRDIKYYQMLEAMMNFCERHGFNARVEMMTDAEREELRRSLTR</sequence>
<name>A0ABT4J7K9_9RHOB</name>
<organism evidence="2 3">
    <name type="scientific">Paracoccus benzoatiresistens</name>
    <dbReference type="NCBI Taxonomy" id="2997341"/>
    <lineage>
        <taxon>Bacteria</taxon>
        <taxon>Pseudomonadati</taxon>
        <taxon>Pseudomonadota</taxon>
        <taxon>Alphaproteobacteria</taxon>
        <taxon>Rhodobacterales</taxon>
        <taxon>Paracoccaceae</taxon>
        <taxon>Paracoccus</taxon>
    </lineage>
</organism>
<accession>A0ABT4J7K9</accession>
<dbReference type="RefSeq" id="WP_268943173.1">
    <property type="nucleotide sequence ID" value="NZ_JAPTYD010000028.1"/>
</dbReference>
<dbReference type="Proteomes" id="UP001149822">
    <property type="component" value="Unassembled WGS sequence"/>
</dbReference>
<comment type="caution">
    <text evidence="2">The sequence shown here is derived from an EMBL/GenBank/DDBJ whole genome shotgun (WGS) entry which is preliminary data.</text>
</comment>